<proteinExistence type="predicted"/>
<evidence type="ECO:0000313" key="3">
    <source>
        <dbReference type="Proteomes" id="UP001237194"/>
    </source>
</evidence>
<reference evidence="2 3" key="1">
    <citation type="submission" date="2023-04" db="EMBL/GenBank/DDBJ databases">
        <title>A novel species of the genus Streptomyces: Streptomyces pakalii sp. nov. isolated from a Mexican soil jungle.</title>
        <authorList>
            <person name="Chavez-Hernandez M.A."/>
            <person name="Ortiz-Alvarez J."/>
            <person name="Villa-Tanaca L."/>
            <person name="Hernandez-Rodriguez C."/>
        </authorList>
    </citation>
    <scope>NUCLEOTIDE SEQUENCE [LARGE SCALE GENOMIC DNA]</scope>
    <source>
        <strain evidence="2 3">ENCB-J15</strain>
    </source>
</reference>
<evidence type="ECO:0000313" key="2">
    <source>
        <dbReference type="EMBL" id="MDJ1644191.1"/>
    </source>
</evidence>
<feature type="compositionally biased region" description="Polar residues" evidence="1">
    <location>
        <begin position="54"/>
        <end position="64"/>
    </location>
</feature>
<protein>
    <submittedName>
        <fullName evidence="2">Uncharacterized protein</fullName>
    </submittedName>
</protein>
<organism evidence="2 3">
    <name type="scientific">Streptomyces pakalii</name>
    <dbReference type="NCBI Taxonomy" id="3036494"/>
    <lineage>
        <taxon>Bacteria</taxon>
        <taxon>Bacillati</taxon>
        <taxon>Actinomycetota</taxon>
        <taxon>Actinomycetes</taxon>
        <taxon>Kitasatosporales</taxon>
        <taxon>Streptomycetaceae</taxon>
        <taxon>Streptomyces</taxon>
    </lineage>
</organism>
<dbReference type="EMBL" id="JARWAF010000013">
    <property type="protein sequence ID" value="MDJ1644191.1"/>
    <property type="molecule type" value="Genomic_DNA"/>
</dbReference>
<gene>
    <name evidence="2" type="ORF">P5W92_27835</name>
</gene>
<comment type="caution">
    <text evidence="2">The sequence shown here is derived from an EMBL/GenBank/DDBJ whole genome shotgun (WGS) entry which is preliminary data.</text>
</comment>
<name>A0ABT7DEE1_9ACTN</name>
<dbReference type="Proteomes" id="UP001237194">
    <property type="component" value="Unassembled WGS sequence"/>
</dbReference>
<accession>A0ABT7DEE1</accession>
<keyword evidence="3" id="KW-1185">Reference proteome</keyword>
<evidence type="ECO:0000256" key="1">
    <source>
        <dbReference type="SAM" id="MobiDB-lite"/>
    </source>
</evidence>
<feature type="region of interest" description="Disordered" evidence="1">
    <location>
        <begin position="45"/>
        <end position="64"/>
    </location>
</feature>
<sequence>MSKGRSPHNRVGNTAQRIGHPALVAYLIQVYGVLWAQAVPLAETHHTSAPAAPTSPNSCRPLSATSRTHLGALLVASGIVEADRREQ</sequence>